<feature type="domain" description="DeoxyPurine in DNA protein A" evidence="1">
    <location>
        <begin position="13"/>
        <end position="252"/>
    </location>
</feature>
<dbReference type="EMBL" id="BNBE01000003">
    <property type="protein sequence ID" value="GHG22549.1"/>
    <property type="molecule type" value="Genomic_DNA"/>
</dbReference>
<dbReference type="RefSeq" id="WP_190044159.1">
    <property type="nucleotide sequence ID" value="NZ_BNBE01000003.1"/>
</dbReference>
<organism evidence="2 3">
    <name type="scientific">Streptomyces filamentosus</name>
    <name type="common">Streptomyces roseosporus</name>
    <dbReference type="NCBI Taxonomy" id="67294"/>
    <lineage>
        <taxon>Bacteria</taxon>
        <taxon>Bacillati</taxon>
        <taxon>Actinomycetota</taxon>
        <taxon>Actinomycetes</taxon>
        <taxon>Kitasatosporales</taxon>
        <taxon>Streptomycetaceae</taxon>
        <taxon>Streptomyces</taxon>
    </lineage>
</organism>
<evidence type="ECO:0000313" key="2">
    <source>
        <dbReference type="EMBL" id="GHG22549.1"/>
    </source>
</evidence>
<reference evidence="2" key="2">
    <citation type="submission" date="2020-09" db="EMBL/GenBank/DDBJ databases">
        <authorList>
            <person name="Sun Q."/>
            <person name="Ohkuma M."/>
        </authorList>
    </citation>
    <scope>NUCLEOTIDE SEQUENCE</scope>
    <source>
        <strain evidence="2">JCM 4122</strain>
    </source>
</reference>
<protein>
    <recommendedName>
        <fullName evidence="1">DeoxyPurine in DNA protein A domain-containing protein</fullName>
    </recommendedName>
</protein>
<reference evidence="2" key="1">
    <citation type="journal article" date="2014" name="Int. J. Syst. Evol. Microbiol.">
        <title>Complete genome sequence of Corynebacterium casei LMG S-19264T (=DSM 44701T), isolated from a smear-ripened cheese.</title>
        <authorList>
            <consortium name="US DOE Joint Genome Institute (JGI-PGF)"/>
            <person name="Walter F."/>
            <person name="Albersmeier A."/>
            <person name="Kalinowski J."/>
            <person name="Ruckert C."/>
        </authorList>
    </citation>
    <scope>NUCLEOTIDE SEQUENCE</scope>
    <source>
        <strain evidence="2">JCM 4122</strain>
    </source>
</reference>
<proteinExistence type="predicted"/>
<keyword evidence="3" id="KW-1185">Reference proteome</keyword>
<evidence type="ECO:0000313" key="3">
    <source>
        <dbReference type="Proteomes" id="UP000632849"/>
    </source>
</evidence>
<comment type="caution">
    <text evidence="2">The sequence shown here is derived from an EMBL/GenBank/DDBJ whole genome shotgun (WGS) entry which is preliminary data.</text>
</comment>
<gene>
    <name evidence="2" type="ORF">GCM10017667_68100</name>
</gene>
<dbReference type="Pfam" id="PF23859">
    <property type="entry name" value="DpdA"/>
    <property type="match status" value="1"/>
</dbReference>
<name>A0A919ES23_STRFL</name>
<evidence type="ECO:0000259" key="1">
    <source>
        <dbReference type="Pfam" id="PF23859"/>
    </source>
</evidence>
<dbReference type="AlphaFoldDB" id="A0A919ES23"/>
<sequence length="261" mass="29384">MTITAPPPTPAFEFFLGAHHPAWLETADVPLCVSHRRLTGRRALPRARHSWFLDSGGFSELSLHGGWRQDARTYAAAVRRYHDEVGQLHAAAQQDWMCEWDVLRKTGKTLKQHLELTVANFVELRSLAPDLPIIPVIQGWTAASYFQCVDMFDKAGVDLTKEPLVGVGSICRRPRLDLPVILLADLAQAGIRIHAFGFKKAGLKIAHKSVASADSLAWSYGGRHERGCSESHQRENNCMRHALWWRQDLLDHITDAQRRCP</sequence>
<accession>A0A919ES23</accession>
<dbReference type="InterPro" id="IPR055645">
    <property type="entry name" value="DpdA"/>
</dbReference>
<dbReference type="Proteomes" id="UP000632849">
    <property type="component" value="Unassembled WGS sequence"/>
</dbReference>